<evidence type="ECO:0000256" key="2">
    <source>
        <dbReference type="ARBA" id="ARBA00022741"/>
    </source>
</evidence>
<dbReference type="InterPro" id="IPR027417">
    <property type="entry name" value="P-loop_NTPase"/>
</dbReference>
<dbReference type="Gene3D" id="3.40.50.300">
    <property type="entry name" value="P-loop containing nucleotide triphosphate hydrolases"/>
    <property type="match status" value="1"/>
</dbReference>
<keyword evidence="6" id="KW-0150">Chloroplast</keyword>
<dbReference type="InterPro" id="IPR013842">
    <property type="entry name" value="LepA_CTD"/>
</dbReference>
<dbReference type="FunFam" id="3.30.70.870:FF:000004">
    <property type="entry name" value="Translation factor GUF1, mitochondrial"/>
    <property type="match status" value="1"/>
</dbReference>
<name>A0AAW1QYR1_9CHLO</name>
<dbReference type="InterPro" id="IPR031157">
    <property type="entry name" value="G_TR_CS"/>
</dbReference>
<dbReference type="Pfam" id="PF00009">
    <property type="entry name" value="GTP_EFTU"/>
    <property type="match status" value="1"/>
</dbReference>
<dbReference type="InterPro" id="IPR038363">
    <property type="entry name" value="LepA_C_sf"/>
</dbReference>
<comment type="subcellular location">
    <subcellularLocation>
        <location evidence="6">Plastid</location>
        <location evidence="6">Chloroplast</location>
    </subcellularLocation>
</comment>
<comment type="catalytic activity">
    <reaction evidence="6">
        <text>GTP + H2O = GDP + phosphate + H(+)</text>
        <dbReference type="Rhea" id="RHEA:19669"/>
        <dbReference type="ChEBI" id="CHEBI:15377"/>
        <dbReference type="ChEBI" id="CHEBI:15378"/>
        <dbReference type="ChEBI" id="CHEBI:37565"/>
        <dbReference type="ChEBI" id="CHEBI:43474"/>
        <dbReference type="ChEBI" id="CHEBI:58189"/>
        <dbReference type="EC" id="3.6.5.n1"/>
    </reaction>
</comment>
<dbReference type="PROSITE" id="PS51722">
    <property type="entry name" value="G_TR_2"/>
    <property type="match status" value="1"/>
</dbReference>
<dbReference type="Pfam" id="PF06421">
    <property type="entry name" value="LepA_C"/>
    <property type="match status" value="1"/>
</dbReference>
<dbReference type="PROSITE" id="PS00301">
    <property type="entry name" value="G_TR_1"/>
    <property type="match status" value="1"/>
</dbReference>
<dbReference type="GO" id="GO:0006412">
    <property type="term" value="P:translation"/>
    <property type="evidence" value="ECO:0007669"/>
    <property type="project" value="UniProtKB-KW"/>
</dbReference>
<dbReference type="FunFam" id="3.30.70.240:FF:000007">
    <property type="entry name" value="Translation factor GUF1, mitochondrial"/>
    <property type="match status" value="1"/>
</dbReference>
<dbReference type="InterPro" id="IPR005225">
    <property type="entry name" value="Small_GTP-bd"/>
</dbReference>
<dbReference type="NCBIfam" id="TIGR00231">
    <property type="entry name" value="small_GTP"/>
    <property type="match status" value="1"/>
</dbReference>
<evidence type="ECO:0000256" key="1">
    <source>
        <dbReference type="ARBA" id="ARBA00005454"/>
    </source>
</evidence>
<evidence type="ECO:0000313" key="9">
    <source>
        <dbReference type="Proteomes" id="UP001445335"/>
    </source>
</evidence>
<dbReference type="HAMAP" id="MF_00071">
    <property type="entry name" value="LepA"/>
    <property type="match status" value="1"/>
</dbReference>
<dbReference type="InterPro" id="IPR009000">
    <property type="entry name" value="Transl_B-barrel_sf"/>
</dbReference>
<dbReference type="GO" id="GO:0043022">
    <property type="term" value="F:ribosome binding"/>
    <property type="evidence" value="ECO:0007669"/>
    <property type="project" value="TreeGrafter"/>
</dbReference>
<comment type="function">
    <text evidence="6">Promotes chloroplast protein synthesis. May act as a fidelity factor of the translation reaction, by catalyzing a one-codon backward translocation of tRNAs on improperly translocated ribosomes.</text>
</comment>
<feature type="domain" description="Tr-type G" evidence="7">
    <location>
        <begin position="12"/>
        <end position="194"/>
    </location>
</feature>
<keyword evidence="4 6" id="KW-0648">Protein biosynthesis</keyword>
<dbReference type="Pfam" id="PF00679">
    <property type="entry name" value="EFG_C"/>
    <property type="match status" value="1"/>
</dbReference>
<dbReference type="InterPro" id="IPR000640">
    <property type="entry name" value="EFG_V-like"/>
</dbReference>
<dbReference type="PANTHER" id="PTHR43512:SF4">
    <property type="entry name" value="TRANSLATION FACTOR GUF1 HOMOLOG, CHLOROPLASTIC"/>
    <property type="match status" value="1"/>
</dbReference>
<comment type="caution">
    <text evidence="8">The sequence shown here is derived from an EMBL/GenBank/DDBJ whole genome shotgun (WGS) entry which is preliminary data.</text>
</comment>
<evidence type="ECO:0000313" key="8">
    <source>
        <dbReference type="EMBL" id="KAK9826740.1"/>
    </source>
</evidence>
<dbReference type="PANTHER" id="PTHR43512">
    <property type="entry name" value="TRANSLATION FACTOR GUF1-RELATED"/>
    <property type="match status" value="1"/>
</dbReference>
<feature type="binding site" evidence="6">
    <location>
        <begin position="21"/>
        <end position="28"/>
    </location>
    <ligand>
        <name>GTP</name>
        <dbReference type="ChEBI" id="CHEBI:37565"/>
    </ligand>
</feature>
<comment type="similarity">
    <text evidence="1 6">Belongs to the TRAFAC class translation factor GTPase superfamily. Classic translation factor GTPase family. LepA subfamily.</text>
</comment>
<dbReference type="InterPro" id="IPR027518">
    <property type="entry name" value="GUFP"/>
</dbReference>
<evidence type="ECO:0000259" key="7">
    <source>
        <dbReference type="PROSITE" id="PS51722"/>
    </source>
</evidence>
<dbReference type="CDD" id="cd03699">
    <property type="entry name" value="EF4_II"/>
    <property type="match status" value="1"/>
</dbReference>
<dbReference type="HAMAP" id="MF_03138">
    <property type="entry name" value="GUFP"/>
    <property type="match status" value="1"/>
</dbReference>
<accession>A0AAW1QYR1</accession>
<feature type="binding site" evidence="6">
    <location>
        <begin position="87"/>
        <end position="91"/>
    </location>
    <ligand>
        <name>GTP</name>
        <dbReference type="ChEBI" id="CHEBI:37565"/>
    </ligand>
</feature>
<dbReference type="CDD" id="cd16260">
    <property type="entry name" value="EF4_III"/>
    <property type="match status" value="1"/>
</dbReference>
<evidence type="ECO:0000256" key="4">
    <source>
        <dbReference type="ARBA" id="ARBA00022917"/>
    </source>
</evidence>
<evidence type="ECO:0000256" key="3">
    <source>
        <dbReference type="ARBA" id="ARBA00022801"/>
    </source>
</evidence>
<dbReference type="GO" id="GO:0009507">
    <property type="term" value="C:chloroplast"/>
    <property type="evidence" value="ECO:0007669"/>
    <property type="project" value="UniProtKB-SubCell"/>
</dbReference>
<dbReference type="InterPro" id="IPR006297">
    <property type="entry name" value="EF-4"/>
</dbReference>
<dbReference type="Proteomes" id="UP001445335">
    <property type="component" value="Unassembled WGS sequence"/>
</dbReference>
<dbReference type="InterPro" id="IPR035647">
    <property type="entry name" value="EFG_III/V"/>
</dbReference>
<reference evidence="8 9" key="1">
    <citation type="journal article" date="2024" name="Nat. Commun.">
        <title>Phylogenomics reveals the evolutionary origins of lichenization in chlorophyte algae.</title>
        <authorList>
            <person name="Puginier C."/>
            <person name="Libourel C."/>
            <person name="Otte J."/>
            <person name="Skaloud P."/>
            <person name="Haon M."/>
            <person name="Grisel S."/>
            <person name="Petersen M."/>
            <person name="Berrin J.G."/>
            <person name="Delaux P.M."/>
            <person name="Dal Grande F."/>
            <person name="Keller J."/>
        </authorList>
    </citation>
    <scope>NUCLEOTIDE SEQUENCE [LARGE SCALE GENOMIC DNA]</scope>
    <source>
        <strain evidence="8 9">SAG 245.80</strain>
    </source>
</reference>
<gene>
    <name evidence="8" type="ORF">WJX81_003274</name>
</gene>
<dbReference type="FunFam" id="3.40.50.300:FF:000078">
    <property type="entry name" value="Elongation factor 4"/>
    <property type="match status" value="1"/>
</dbReference>
<dbReference type="Gene3D" id="3.30.70.2570">
    <property type="entry name" value="Elongation factor 4, C-terminal domain"/>
    <property type="match status" value="1"/>
</dbReference>
<feature type="binding site" evidence="6">
    <location>
        <begin position="141"/>
        <end position="144"/>
    </location>
    <ligand>
        <name>GTP</name>
        <dbReference type="ChEBI" id="CHEBI:37565"/>
    </ligand>
</feature>
<keyword evidence="9" id="KW-1185">Reference proteome</keyword>
<evidence type="ECO:0000256" key="6">
    <source>
        <dbReference type="HAMAP-Rule" id="MF_03138"/>
    </source>
</evidence>
<sequence length="611" mass="67452">MGPREIAVAGPNYIRNFAIIAHIDHGKSTLADQLLLKTGTVESRDMQAQFLDGMDLERERGITIKLNQARMRYTAADGCVYALNLIDTPGHIDFGYEVSRSLAACEGCLLIVDASQGVEAQTLANVYLALENELEIIVVLNKIDLPGAEPERVRREVEEVIGLDCSNAILASAKQAIGIDEILAAIVERIPPPADNRGKDLRALIFDSYYDPYKGVIVYFRVIDGELRVGETVKLMRSRKEYQVDELGVLSPKPVKVEALYAGEVGYLAASIKAVADARVGDTITLKRAPAAEALGGYAEVQPMVFCGLFPTEADRFPDLREALGKLQLNDAALVYEPEVSSAMGFGFRCGFLGLLHMEIVQERLEREYSLDLIITAPTVVYRCTSTDGGELTIDNPCELPDHHTDLREPYVRLEMITPKDFVGALMELAQQRRGEFVDMAFLTEARTTLVYNLPLAEVVTDFFDELKSRSKGYASMEYSVTGYRANDLVRLDIKINNEVAEPLASIVHRDAAYRVGRGLVKKLKELIPRQQFRIPIQAAIGSRVIASEAISALRKDVLAKCYGGDVSRKKKLLKKQAKGKKRMKTMGSVEVPQEAFMAVLNIGSPEADGE</sequence>
<keyword evidence="3 6" id="KW-0378">Hydrolase</keyword>
<dbReference type="CDD" id="cd01890">
    <property type="entry name" value="LepA"/>
    <property type="match status" value="1"/>
</dbReference>
<dbReference type="GO" id="GO:0005525">
    <property type="term" value="F:GTP binding"/>
    <property type="evidence" value="ECO:0007669"/>
    <property type="project" value="UniProtKB-UniRule"/>
</dbReference>
<dbReference type="GO" id="GO:0045727">
    <property type="term" value="P:positive regulation of translation"/>
    <property type="evidence" value="ECO:0007669"/>
    <property type="project" value="UniProtKB-UniRule"/>
</dbReference>
<dbReference type="InterPro" id="IPR035654">
    <property type="entry name" value="LepA_IV"/>
</dbReference>
<dbReference type="PRINTS" id="PR00315">
    <property type="entry name" value="ELONGATNFCT"/>
</dbReference>
<evidence type="ECO:0000256" key="5">
    <source>
        <dbReference type="ARBA" id="ARBA00023134"/>
    </source>
</evidence>
<dbReference type="AlphaFoldDB" id="A0AAW1QYR1"/>
<dbReference type="SUPFAM" id="SSF52540">
    <property type="entry name" value="P-loop containing nucleoside triphosphate hydrolases"/>
    <property type="match status" value="1"/>
</dbReference>
<organism evidence="8 9">
    <name type="scientific">Elliptochloris bilobata</name>
    <dbReference type="NCBI Taxonomy" id="381761"/>
    <lineage>
        <taxon>Eukaryota</taxon>
        <taxon>Viridiplantae</taxon>
        <taxon>Chlorophyta</taxon>
        <taxon>core chlorophytes</taxon>
        <taxon>Trebouxiophyceae</taxon>
        <taxon>Trebouxiophyceae incertae sedis</taxon>
        <taxon>Elliptochloris clade</taxon>
        <taxon>Elliptochloris</taxon>
    </lineage>
</organism>
<dbReference type="FunFam" id="2.40.30.10:FF:000015">
    <property type="entry name" value="Translation factor GUF1, mitochondrial"/>
    <property type="match status" value="1"/>
</dbReference>
<dbReference type="Gene3D" id="3.30.70.240">
    <property type="match status" value="1"/>
</dbReference>
<dbReference type="Gene3D" id="3.30.70.870">
    <property type="entry name" value="Elongation Factor G (Translational Gtpase), domain 3"/>
    <property type="match status" value="1"/>
</dbReference>
<protein>
    <recommendedName>
        <fullName evidence="6">Translation factor GUF1 homolog, chloroplastic</fullName>
        <ecNumber evidence="6">3.6.5.n1</ecNumber>
    </recommendedName>
    <alternativeName>
        <fullName evidence="6">Elongation factor 4 homolog</fullName>
        <shortName evidence="6">EF-4</shortName>
    </alternativeName>
    <alternativeName>
        <fullName evidence="6">GTPase GUF1 homolog</fullName>
    </alternativeName>
    <alternativeName>
        <fullName evidence="6">Ribosomal back-translocase</fullName>
    </alternativeName>
</protein>
<dbReference type="EMBL" id="JALJOU010000063">
    <property type="protein sequence ID" value="KAK9826740.1"/>
    <property type="molecule type" value="Genomic_DNA"/>
</dbReference>
<dbReference type="InterPro" id="IPR004161">
    <property type="entry name" value="EFTu-like_2"/>
</dbReference>
<keyword evidence="2 6" id="KW-0547">Nucleotide-binding</keyword>
<dbReference type="FunFam" id="3.30.70.2570:FF:000001">
    <property type="entry name" value="Translation factor GUF1, mitochondrial"/>
    <property type="match status" value="1"/>
</dbReference>
<dbReference type="Pfam" id="PF03144">
    <property type="entry name" value="GTP_EFTU_D2"/>
    <property type="match status" value="1"/>
</dbReference>
<proteinExistence type="inferred from homology"/>
<dbReference type="Gene3D" id="2.40.30.10">
    <property type="entry name" value="Translation factors"/>
    <property type="match status" value="1"/>
</dbReference>
<keyword evidence="5 6" id="KW-0342">GTP-binding</keyword>
<dbReference type="GO" id="GO:0003924">
    <property type="term" value="F:GTPase activity"/>
    <property type="evidence" value="ECO:0007669"/>
    <property type="project" value="UniProtKB-UniRule"/>
</dbReference>
<dbReference type="SUPFAM" id="SSF54980">
    <property type="entry name" value="EF-G C-terminal domain-like"/>
    <property type="match status" value="2"/>
</dbReference>
<dbReference type="SUPFAM" id="SSF50447">
    <property type="entry name" value="Translation proteins"/>
    <property type="match status" value="1"/>
</dbReference>
<dbReference type="EC" id="3.6.5.n1" evidence="6"/>
<keyword evidence="6" id="KW-0934">Plastid</keyword>
<dbReference type="InterPro" id="IPR000795">
    <property type="entry name" value="T_Tr_GTP-bd_dom"/>
</dbReference>
<dbReference type="CDD" id="cd03709">
    <property type="entry name" value="lepA_C"/>
    <property type="match status" value="1"/>
</dbReference>
<dbReference type="NCBIfam" id="TIGR01393">
    <property type="entry name" value="lepA"/>
    <property type="match status" value="1"/>
</dbReference>